<dbReference type="Pfam" id="PF06961">
    <property type="entry name" value="DUF1294"/>
    <property type="match status" value="1"/>
</dbReference>
<gene>
    <name evidence="2" type="ORF">ACFQ38_17640</name>
</gene>
<evidence type="ECO:0000256" key="1">
    <source>
        <dbReference type="SAM" id="Phobius"/>
    </source>
</evidence>
<proteinExistence type="predicted"/>
<dbReference type="EMBL" id="JBHTLT010000132">
    <property type="protein sequence ID" value="MFD1206924.1"/>
    <property type="molecule type" value="Genomic_DNA"/>
</dbReference>
<dbReference type="RefSeq" id="WP_336823450.1">
    <property type="nucleotide sequence ID" value="NZ_JBHTLT010000132.1"/>
</dbReference>
<protein>
    <submittedName>
        <fullName evidence="2">DUF1294 domain-containing protein</fullName>
    </submittedName>
</protein>
<keyword evidence="3" id="KW-1185">Reference proteome</keyword>
<comment type="caution">
    <text evidence="2">The sequence shown here is derived from an EMBL/GenBank/DDBJ whole genome shotgun (WGS) entry which is preliminary data.</text>
</comment>
<organism evidence="2 3">
    <name type="scientific">Sporosarcina contaminans</name>
    <dbReference type="NCBI Taxonomy" id="633403"/>
    <lineage>
        <taxon>Bacteria</taxon>
        <taxon>Bacillati</taxon>
        <taxon>Bacillota</taxon>
        <taxon>Bacilli</taxon>
        <taxon>Bacillales</taxon>
        <taxon>Caryophanaceae</taxon>
        <taxon>Sporosarcina</taxon>
    </lineage>
</organism>
<keyword evidence="1" id="KW-0812">Transmembrane</keyword>
<sequence length="96" mass="11198">MKLIVLSWILFASIWTFFTMGYDKRQARRKQRRVPENTLWILSIFGGGIGAYIGMIVFRHKTRHTAFRIGFLLLAIIYTMAIFYCLGFTMGKLQIA</sequence>
<keyword evidence="1" id="KW-0472">Membrane</keyword>
<keyword evidence="1" id="KW-1133">Transmembrane helix</keyword>
<reference evidence="3" key="1">
    <citation type="journal article" date="2019" name="Int. J. Syst. Evol. Microbiol.">
        <title>The Global Catalogue of Microorganisms (GCM) 10K type strain sequencing project: providing services to taxonomists for standard genome sequencing and annotation.</title>
        <authorList>
            <consortium name="The Broad Institute Genomics Platform"/>
            <consortium name="The Broad Institute Genome Sequencing Center for Infectious Disease"/>
            <person name="Wu L."/>
            <person name="Ma J."/>
        </authorList>
    </citation>
    <scope>NUCLEOTIDE SEQUENCE [LARGE SCALE GENOMIC DNA]</scope>
    <source>
        <strain evidence="3">CCUG 53915</strain>
    </source>
</reference>
<evidence type="ECO:0000313" key="3">
    <source>
        <dbReference type="Proteomes" id="UP001597231"/>
    </source>
</evidence>
<feature type="transmembrane region" description="Helical" evidence="1">
    <location>
        <begin position="70"/>
        <end position="90"/>
    </location>
</feature>
<accession>A0ABW3U2Q0</accession>
<dbReference type="InterPro" id="IPR012156">
    <property type="entry name" value="Cold_shock_CspA"/>
</dbReference>
<evidence type="ECO:0000313" key="2">
    <source>
        <dbReference type="EMBL" id="MFD1206924.1"/>
    </source>
</evidence>
<dbReference type="PIRSF" id="PIRSF002599">
    <property type="entry name" value="Cold_shock_A"/>
    <property type="match status" value="1"/>
</dbReference>
<dbReference type="InterPro" id="IPR010718">
    <property type="entry name" value="DUF1294"/>
</dbReference>
<name>A0ABW3U2Q0_9BACL</name>
<dbReference type="Proteomes" id="UP001597231">
    <property type="component" value="Unassembled WGS sequence"/>
</dbReference>
<feature type="transmembrane region" description="Helical" evidence="1">
    <location>
        <begin position="39"/>
        <end position="58"/>
    </location>
</feature>